<evidence type="ECO:0000256" key="1">
    <source>
        <dbReference type="ARBA" id="ARBA00004571"/>
    </source>
</evidence>
<evidence type="ECO:0000256" key="6">
    <source>
        <dbReference type="ARBA" id="ARBA00022729"/>
    </source>
</evidence>
<dbReference type="GO" id="GO:0015288">
    <property type="term" value="F:porin activity"/>
    <property type="evidence" value="ECO:0007669"/>
    <property type="project" value="UniProtKB-KW"/>
</dbReference>
<dbReference type="CDD" id="cd00342">
    <property type="entry name" value="gram_neg_porins"/>
    <property type="match status" value="1"/>
</dbReference>
<evidence type="ECO:0000313" key="12">
    <source>
        <dbReference type="EMBL" id="RJF96300.1"/>
    </source>
</evidence>
<evidence type="ECO:0000256" key="5">
    <source>
        <dbReference type="ARBA" id="ARBA00022692"/>
    </source>
</evidence>
<feature type="domain" description="Porin" evidence="11">
    <location>
        <begin position="2"/>
        <end position="305"/>
    </location>
</feature>
<sequence>MVAAIAHAQSSVQVSGIIDLGIDYAKGSQSQARLRDGDMAASRLIFKGVEDLGGGNRAAFLLENGFTADTGAEFFGNNRLFGRQAWVEIGGGWGTVRLGRQYTPSFDGLVKVDGFYVNSNVSPINLVTSREGQGAAKAIYLGRFDNMIAYRSPTLGGFSTTLAYAPGEAAGSSSGRNTGANLMYANGPLYLYYAYQAQNSGTAAAPVANPTRTTFHYVGGTYKIGPLQLGLTFEKDSSNAPGTNDARHYLASATWEVNAFNTFRGEVVKRAVDNSPLDPYALTLGWDHSLSKRTILYARAVYVNNPAGGSSSINQIPIDANSGDNGSSIGFGIRHNF</sequence>
<protein>
    <submittedName>
        <fullName evidence="12">Porin</fullName>
    </submittedName>
</protein>
<evidence type="ECO:0000259" key="11">
    <source>
        <dbReference type="Pfam" id="PF13609"/>
    </source>
</evidence>
<dbReference type="InterPro" id="IPR033900">
    <property type="entry name" value="Gram_neg_porin_domain"/>
</dbReference>
<dbReference type="GO" id="GO:0046930">
    <property type="term" value="C:pore complex"/>
    <property type="evidence" value="ECO:0007669"/>
    <property type="project" value="UniProtKB-KW"/>
</dbReference>
<dbReference type="SUPFAM" id="SSF56935">
    <property type="entry name" value="Porins"/>
    <property type="match status" value="1"/>
</dbReference>
<dbReference type="AlphaFoldDB" id="A0A3A3G7Y4"/>
<evidence type="ECO:0000256" key="10">
    <source>
        <dbReference type="ARBA" id="ARBA00023237"/>
    </source>
</evidence>
<dbReference type="InterPro" id="IPR023614">
    <property type="entry name" value="Porin_dom_sf"/>
</dbReference>
<dbReference type="Gene3D" id="2.40.160.10">
    <property type="entry name" value="Porin"/>
    <property type="match status" value="1"/>
</dbReference>
<keyword evidence="7" id="KW-0406">Ion transport</keyword>
<keyword evidence="4" id="KW-1134">Transmembrane beta strand</keyword>
<keyword evidence="13" id="KW-1185">Reference proteome</keyword>
<keyword evidence="9" id="KW-0472">Membrane</keyword>
<dbReference type="OrthoDB" id="5289162at2"/>
<evidence type="ECO:0000256" key="4">
    <source>
        <dbReference type="ARBA" id="ARBA00022452"/>
    </source>
</evidence>
<dbReference type="GO" id="GO:0009279">
    <property type="term" value="C:cell outer membrane"/>
    <property type="evidence" value="ECO:0007669"/>
    <property type="project" value="UniProtKB-SubCell"/>
</dbReference>
<evidence type="ECO:0000256" key="3">
    <source>
        <dbReference type="ARBA" id="ARBA00022448"/>
    </source>
</evidence>
<evidence type="ECO:0000256" key="9">
    <source>
        <dbReference type="ARBA" id="ARBA00023136"/>
    </source>
</evidence>
<keyword evidence="10" id="KW-0998">Cell outer membrane</keyword>
<evidence type="ECO:0000256" key="2">
    <source>
        <dbReference type="ARBA" id="ARBA00011233"/>
    </source>
</evidence>
<dbReference type="PANTHER" id="PTHR34501">
    <property type="entry name" value="PROTEIN YDDL-RELATED"/>
    <property type="match status" value="1"/>
</dbReference>
<keyword evidence="6" id="KW-0732">Signal</keyword>
<keyword evidence="8" id="KW-0626">Porin</keyword>
<dbReference type="Pfam" id="PF13609">
    <property type="entry name" value="Porin_4"/>
    <property type="match status" value="1"/>
</dbReference>
<dbReference type="Proteomes" id="UP000265955">
    <property type="component" value="Unassembled WGS sequence"/>
</dbReference>
<evidence type="ECO:0000313" key="13">
    <source>
        <dbReference type="Proteomes" id="UP000265955"/>
    </source>
</evidence>
<keyword evidence="5" id="KW-0812">Transmembrane</keyword>
<accession>A0A3A3G7Y4</accession>
<reference evidence="13" key="1">
    <citation type="submission" date="2018-09" db="EMBL/GenBank/DDBJ databases">
        <authorList>
            <person name="Zhu H."/>
        </authorList>
    </citation>
    <scope>NUCLEOTIDE SEQUENCE [LARGE SCALE GENOMIC DNA]</scope>
    <source>
        <strain evidence="13">K1R23-30</strain>
    </source>
</reference>
<dbReference type="PANTHER" id="PTHR34501:SF9">
    <property type="entry name" value="MAJOR OUTER MEMBRANE PROTEIN P.IA"/>
    <property type="match status" value="1"/>
</dbReference>
<proteinExistence type="predicted"/>
<evidence type="ECO:0000256" key="8">
    <source>
        <dbReference type="ARBA" id="ARBA00023114"/>
    </source>
</evidence>
<evidence type="ECO:0000256" key="7">
    <source>
        <dbReference type="ARBA" id="ARBA00023065"/>
    </source>
</evidence>
<comment type="subcellular location">
    <subcellularLocation>
        <location evidence="1">Cell outer membrane</location>
        <topology evidence="1">Multi-pass membrane protein</topology>
    </subcellularLocation>
</comment>
<dbReference type="InterPro" id="IPR050298">
    <property type="entry name" value="Gram-neg_bact_OMP"/>
</dbReference>
<organism evidence="12 13">
    <name type="scientific">Noviherbaspirillum saxi</name>
    <dbReference type="NCBI Taxonomy" id="2320863"/>
    <lineage>
        <taxon>Bacteria</taxon>
        <taxon>Pseudomonadati</taxon>
        <taxon>Pseudomonadota</taxon>
        <taxon>Betaproteobacteria</taxon>
        <taxon>Burkholderiales</taxon>
        <taxon>Oxalobacteraceae</taxon>
        <taxon>Noviherbaspirillum</taxon>
    </lineage>
</organism>
<dbReference type="GO" id="GO:0006811">
    <property type="term" value="P:monoatomic ion transport"/>
    <property type="evidence" value="ECO:0007669"/>
    <property type="project" value="UniProtKB-KW"/>
</dbReference>
<keyword evidence="3" id="KW-0813">Transport</keyword>
<gene>
    <name evidence="12" type="ORF">D3871_19225</name>
</gene>
<dbReference type="EMBL" id="QYUO01000002">
    <property type="protein sequence ID" value="RJF96300.1"/>
    <property type="molecule type" value="Genomic_DNA"/>
</dbReference>
<comment type="caution">
    <text evidence="12">The sequence shown here is derived from an EMBL/GenBank/DDBJ whole genome shotgun (WGS) entry which is preliminary data.</text>
</comment>
<comment type="subunit">
    <text evidence="2">Homotrimer.</text>
</comment>
<name>A0A3A3G7Y4_9BURK</name>